<dbReference type="GO" id="GO:0008270">
    <property type="term" value="F:zinc ion binding"/>
    <property type="evidence" value="ECO:0007669"/>
    <property type="project" value="UniProtKB-KW"/>
</dbReference>
<keyword evidence="3" id="KW-0862">Zinc</keyword>
<reference evidence="5 6" key="1">
    <citation type="submission" date="2023-10" db="EMBL/GenBank/DDBJ databases">
        <title>Genomes of two closely related lineages of the louse Polyplax serrata with different host specificities.</title>
        <authorList>
            <person name="Martinu J."/>
            <person name="Tarabai H."/>
            <person name="Stefka J."/>
            <person name="Hypsa V."/>
        </authorList>
    </citation>
    <scope>NUCLEOTIDE SEQUENCE [LARGE SCALE GENOMIC DNA]</scope>
    <source>
        <strain evidence="5">HR10_N</strain>
    </source>
</reference>
<dbReference type="InterPro" id="IPR007588">
    <property type="entry name" value="Znf_FLYWCH"/>
</dbReference>
<dbReference type="EMBL" id="JAWJWE010000036">
    <property type="protein sequence ID" value="KAK6629317.1"/>
    <property type="molecule type" value="Genomic_DNA"/>
</dbReference>
<accession>A0AAN8S5D7</accession>
<name>A0AAN8S5D7_POLSC</name>
<evidence type="ECO:0000313" key="5">
    <source>
        <dbReference type="EMBL" id="KAK6629317.1"/>
    </source>
</evidence>
<keyword evidence="2" id="KW-0863">Zinc-finger</keyword>
<evidence type="ECO:0000256" key="1">
    <source>
        <dbReference type="ARBA" id="ARBA00022723"/>
    </source>
</evidence>
<sequence length="511" mass="58964">MTNVPERKKGIYMHTCTTGEEEMSRGAKSRAAWRNLDIECMPRRNLLKRTDVSVTGEKTEKKKLLYNYQYFIIPTRMGNPKLICSGYEYLGNRRNVEKQREYCICKNYSKSSCKARAVIYKEGGVSFSGTHNHPPPAATRNLFHGSQRVSISDEPTLCFDYQFSKQRSSRPESLPRIFYHGFDFVCQRVKRNSFKYWRCSRYTITGCRGRAILEYNGGLRLNEGHNHDPLSHSDMLNMYFISRKEAMQIVEYLLKKIVTDLGGLWQRHDIMVNLSKATLQGYYNYQFVKGRKGPLKLLHQGYEYISPVQSDRIESLRLWRCCRYMYHQQVCGASAVLEASGKLSLLGVHNHLPAKLLHNGYEYLFEEIDKTNQRKLYRCHRYLSPGIACMAKAVVTEKEFRDYSFYRTLRGGARLSHRGYIFHLANRLGVLKYWQCENYQRLPPTRCFARAVLGSHGGLSLRGKHNHPPSTLRLDGRVGDYVLDALPKILSQGPLRLSDSDSANPTGGPLL</sequence>
<dbReference type="AlphaFoldDB" id="A0AAN8S5D7"/>
<keyword evidence="1" id="KW-0479">Metal-binding</keyword>
<proteinExistence type="predicted"/>
<protein>
    <recommendedName>
        <fullName evidence="4">FLYWCH-type domain-containing protein</fullName>
    </recommendedName>
</protein>
<evidence type="ECO:0000256" key="3">
    <source>
        <dbReference type="ARBA" id="ARBA00022833"/>
    </source>
</evidence>
<dbReference type="Proteomes" id="UP001372834">
    <property type="component" value="Unassembled WGS sequence"/>
</dbReference>
<feature type="domain" description="FLYWCH-type" evidence="4">
    <location>
        <begin position="175"/>
        <end position="227"/>
    </location>
</feature>
<evidence type="ECO:0000313" key="6">
    <source>
        <dbReference type="Proteomes" id="UP001372834"/>
    </source>
</evidence>
<comment type="caution">
    <text evidence="5">The sequence shown here is derived from an EMBL/GenBank/DDBJ whole genome shotgun (WGS) entry which is preliminary data.</text>
</comment>
<evidence type="ECO:0000256" key="2">
    <source>
        <dbReference type="ARBA" id="ARBA00022771"/>
    </source>
</evidence>
<dbReference type="Pfam" id="PF04500">
    <property type="entry name" value="FLYWCH"/>
    <property type="match status" value="4"/>
</dbReference>
<feature type="domain" description="FLYWCH-type" evidence="4">
    <location>
        <begin position="287"/>
        <end position="351"/>
    </location>
</feature>
<feature type="domain" description="FLYWCH-type" evidence="4">
    <location>
        <begin position="73"/>
        <end position="133"/>
    </location>
</feature>
<evidence type="ECO:0000259" key="4">
    <source>
        <dbReference type="Pfam" id="PF04500"/>
    </source>
</evidence>
<organism evidence="5 6">
    <name type="scientific">Polyplax serrata</name>
    <name type="common">Common mouse louse</name>
    <dbReference type="NCBI Taxonomy" id="468196"/>
    <lineage>
        <taxon>Eukaryota</taxon>
        <taxon>Metazoa</taxon>
        <taxon>Ecdysozoa</taxon>
        <taxon>Arthropoda</taxon>
        <taxon>Hexapoda</taxon>
        <taxon>Insecta</taxon>
        <taxon>Pterygota</taxon>
        <taxon>Neoptera</taxon>
        <taxon>Paraneoptera</taxon>
        <taxon>Psocodea</taxon>
        <taxon>Troctomorpha</taxon>
        <taxon>Phthiraptera</taxon>
        <taxon>Anoplura</taxon>
        <taxon>Polyplacidae</taxon>
        <taxon>Polyplax</taxon>
    </lineage>
</organism>
<gene>
    <name evidence="5" type="ORF">RUM43_003134</name>
</gene>
<dbReference type="Gene3D" id="2.20.25.240">
    <property type="match status" value="4"/>
</dbReference>
<feature type="domain" description="FLYWCH-type" evidence="4">
    <location>
        <begin position="405"/>
        <end position="467"/>
    </location>
</feature>